<dbReference type="EMBL" id="CP018477">
    <property type="protein sequence ID" value="ASV75553.1"/>
    <property type="molecule type" value="Genomic_DNA"/>
</dbReference>
<reference evidence="1 2" key="1">
    <citation type="journal article" name="Front. Microbiol.">
        <title>Sugar Metabolism of the First Thermophilic Planctomycete Thermogutta terrifontis: Comparative Genomic and Transcriptomic Approaches.</title>
        <authorList>
            <person name="Elcheninov A.G."/>
            <person name="Menzel P."/>
            <person name="Gudbergsdottir S.R."/>
            <person name="Slesarev A.I."/>
            <person name="Kadnikov V.V."/>
            <person name="Krogh A."/>
            <person name="Bonch-Osmolovskaya E.A."/>
            <person name="Peng X."/>
            <person name="Kublanov I.V."/>
        </authorList>
    </citation>
    <scope>NUCLEOTIDE SEQUENCE [LARGE SCALE GENOMIC DNA]</scope>
    <source>
        <strain evidence="1 2">R1</strain>
    </source>
</reference>
<sequence>MPPLTVIHASGFCLGEAVEGVPELPPRVVERLIEAPRKTLLRVAEIASREGAHAVIFAGDVLNPATAAPGDWFAVFQFCQGLASQNVPVIWLWGQLERCGPWPEEFPLPPNVHLFLGDEPCVSTVTTPGGPLQLVITSQADPLKTFPEKPSSLEGFTVGLAYGQDIGEGGNNPADEIETDYWALGGHRVRTEFDWAGVKAHDPGPAFVCFSDPEVIPSITVVELHGPKKVFLRSLSVAALRWHTLTVHVAAESTEPQLVSQIIQEVEARRAAGDADWLVRIRLEGSPHALMPWRMKGFDREILELLRMRYGQSPPYVWPIEVTWHPSDPWPETWLQEESFRGELLRQGLALEATNPREFLSQCLPASELELSPVFRGCPDQWQTGWPEIVREALFYGLVLLEENQPATRSGGGRAE</sequence>
<dbReference type="KEGG" id="ttf:THTE_2951"/>
<organism evidence="1 2">
    <name type="scientific">Thermogutta terrifontis</name>
    <dbReference type="NCBI Taxonomy" id="1331910"/>
    <lineage>
        <taxon>Bacteria</taxon>
        <taxon>Pseudomonadati</taxon>
        <taxon>Planctomycetota</taxon>
        <taxon>Planctomycetia</taxon>
        <taxon>Pirellulales</taxon>
        <taxon>Thermoguttaceae</taxon>
        <taxon>Thermogutta</taxon>
    </lineage>
</organism>
<dbReference type="AlphaFoldDB" id="A0A286RHW9"/>
<protein>
    <submittedName>
        <fullName evidence="1">DNA double-strand break repair protein Mre11</fullName>
    </submittedName>
</protein>
<evidence type="ECO:0000313" key="1">
    <source>
        <dbReference type="EMBL" id="ASV75553.1"/>
    </source>
</evidence>
<dbReference type="OrthoDB" id="208387at2"/>
<dbReference type="InterPro" id="IPR029052">
    <property type="entry name" value="Metallo-depent_PP-like"/>
</dbReference>
<dbReference type="SUPFAM" id="SSF56300">
    <property type="entry name" value="Metallo-dependent phosphatases"/>
    <property type="match status" value="1"/>
</dbReference>
<gene>
    <name evidence="1" type="ORF">THTE_2951</name>
</gene>
<dbReference type="RefSeq" id="WP_095415578.1">
    <property type="nucleotide sequence ID" value="NZ_CP018477.1"/>
</dbReference>
<proteinExistence type="predicted"/>
<keyword evidence="2" id="KW-1185">Reference proteome</keyword>
<name>A0A286RHW9_9BACT</name>
<accession>A0A286RHW9</accession>
<dbReference type="Proteomes" id="UP000215086">
    <property type="component" value="Chromosome"/>
</dbReference>
<evidence type="ECO:0000313" key="2">
    <source>
        <dbReference type="Proteomes" id="UP000215086"/>
    </source>
</evidence>